<dbReference type="PATRIC" id="fig|1398.25.peg.721"/>
<proteinExistence type="predicted"/>
<name>A0A150KK97_HEYCO</name>
<reference evidence="1 2" key="1">
    <citation type="submission" date="2016-01" db="EMBL/GenBank/DDBJ databases">
        <title>Genome Sequences of Twelve Sporeforming Bacillus Species Isolated from Foods.</title>
        <authorList>
            <person name="Berendsen E.M."/>
            <person name="Wells-Bennik M.H."/>
            <person name="Krawcyk A.O."/>
            <person name="De Jong A."/>
            <person name="Holsappel S."/>
            <person name="Eijlander R.T."/>
            <person name="Kuipers O.P."/>
        </authorList>
    </citation>
    <scope>NUCLEOTIDE SEQUENCE [LARGE SCALE GENOMIC DNA]</scope>
    <source>
        <strain evidence="1 2">B4099</strain>
    </source>
</reference>
<evidence type="ECO:0000313" key="2">
    <source>
        <dbReference type="Proteomes" id="UP000075304"/>
    </source>
</evidence>
<sequence>MIWQSIKRPPSGKPGEAFFLAVPTGRAAFFCRMKKSRHIHNLG</sequence>
<evidence type="ECO:0000313" key="1">
    <source>
        <dbReference type="EMBL" id="KYC73007.1"/>
    </source>
</evidence>
<dbReference type="AlphaFoldDB" id="A0A150KK97"/>
<dbReference type="Proteomes" id="UP000075304">
    <property type="component" value="Unassembled WGS sequence"/>
</dbReference>
<comment type="caution">
    <text evidence="1">The sequence shown here is derived from an EMBL/GenBank/DDBJ whole genome shotgun (WGS) entry which is preliminary data.</text>
</comment>
<organism evidence="1 2">
    <name type="scientific">Heyndrickxia coagulans</name>
    <name type="common">Weizmannia coagulans</name>
    <dbReference type="NCBI Taxonomy" id="1398"/>
    <lineage>
        <taxon>Bacteria</taxon>
        <taxon>Bacillati</taxon>
        <taxon>Bacillota</taxon>
        <taxon>Bacilli</taxon>
        <taxon>Bacillales</taxon>
        <taxon>Bacillaceae</taxon>
        <taxon>Heyndrickxia</taxon>
    </lineage>
</organism>
<protein>
    <submittedName>
        <fullName evidence="1">Uncharacterized protein</fullName>
    </submittedName>
</protein>
<dbReference type="EMBL" id="LQYI01000013">
    <property type="protein sequence ID" value="KYC73007.1"/>
    <property type="molecule type" value="Genomic_DNA"/>
</dbReference>
<accession>A0A150KK97</accession>
<gene>
    <name evidence="1" type="ORF">B4099_1463</name>
</gene>